<proteinExistence type="predicted"/>
<name>A0ABM7NTP0_9VIRU</name>
<organism evidence="1 2">
    <name type="scientific">Cotonvirus japonicus</name>
    <dbReference type="NCBI Taxonomy" id="2811091"/>
    <lineage>
        <taxon>Viruses</taxon>
        <taxon>Varidnaviria</taxon>
        <taxon>Bamfordvirae</taxon>
        <taxon>Nucleocytoviricota</taxon>
        <taxon>Megaviricetes</taxon>
        <taxon>Imitervirales</taxon>
        <taxon>Mimiviridae</taxon>
        <taxon>Megamimivirinae</taxon>
        <taxon>Cotonvirus</taxon>
        <taxon>Cotonvirus japonicum</taxon>
    </lineage>
</organism>
<accession>A0ABM7NTP0</accession>
<sequence length="351" mass="41825">MSVVSDFNLESTKIYQYYVNNPNIFDGKLDIIIKELLRYSNISKNDLFVCYDKIIRAEMLQILYDIVDNSNYYENVMIFVVSVRHKNIELIQYMLNIGYNINNTYVNKYKLSTDDSMFNHFLSKNLEFDGSEFRNVLFDFSLYHKDDLEFIKFGVENGADISFNNYIIVLLMAYYKYIDILEYFLTMDIPKNTLLHVYKIYILFMRNNKINHHDNILNIPKNNNISVNDIFVSDNDLYLLSRCNVDVIEYLITQEFIIPEILLKKACQNENLDLVRFLLEKGQRPDIDTLKRNFEYMCYDIIKLFVEFNIDLSNVPIINDFDKFMSGINKCGMNTNNFCNYMLYDLLYNND</sequence>
<dbReference type="EMBL" id="AP024483">
    <property type="protein sequence ID" value="BCS83543.1"/>
    <property type="molecule type" value="Genomic_DNA"/>
</dbReference>
<dbReference type="Proteomes" id="UP001321479">
    <property type="component" value="Segment"/>
</dbReference>
<dbReference type="GeneID" id="80558748"/>
<dbReference type="Gene3D" id="1.25.40.20">
    <property type="entry name" value="Ankyrin repeat-containing domain"/>
    <property type="match status" value="1"/>
</dbReference>
<dbReference type="RefSeq" id="YP_010842151.1">
    <property type="nucleotide sequence ID" value="NC_079139.1"/>
</dbReference>
<keyword evidence="2" id="KW-1185">Reference proteome</keyword>
<evidence type="ECO:0000313" key="1">
    <source>
        <dbReference type="EMBL" id="BCS83543.1"/>
    </source>
</evidence>
<evidence type="ECO:0000313" key="2">
    <source>
        <dbReference type="Proteomes" id="UP001321479"/>
    </source>
</evidence>
<protein>
    <submittedName>
        <fullName evidence="1">Ankyrin repeat protein</fullName>
    </submittedName>
</protein>
<dbReference type="InterPro" id="IPR036770">
    <property type="entry name" value="Ankyrin_rpt-contain_sf"/>
</dbReference>
<dbReference type="SUPFAM" id="SSF48403">
    <property type="entry name" value="Ankyrin repeat"/>
    <property type="match status" value="1"/>
</dbReference>
<reference evidence="1 2" key="1">
    <citation type="submission" date="2021-02" db="EMBL/GenBank/DDBJ databases">
        <title>Cotonvirus japonicus, which uses Golgi apparatus of host cells for its virion factory, phylogenetically links tailed tupanvirus and icosahedral mimivirus.</title>
        <authorList>
            <person name="Takahashi H."/>
            <person name="Fukaya S."/>
            <person name="Song C."/>
            <person name="Murata K."/>
            <person name="Takemura M."/>
        </authorList>
    </citation>
    <scope>NUCLEOTIDE SEQUENCE [LARGE SCALE GENOMIC DNA]</scope>
</reference>